<dbReference type="InterPro" id="IPR003180">
    <property type="entry name" value="MPG"/>
</dbReference>
<evidence type="ECO:0000256" key="1">
    <source>
        <dbReference type="ARBA" id="ARBA00009232"/>
    </source>
</evidence>
<dbReference type="RefSeq" id="WP_196282898.1">
    <property type="nucleotide sequence ID" value="NZ_JADQDQ010000006.1"/>
</dbReference>
<dbReference type="CDD" id="cd00540">
    <property type="entry name" value="AAG"/>
    <property type="match status" value="1"/>
</dbReference>
<dbReference type="Proteomes" id="UP000597617">
    <property type="component" value="Unassembled WGS sequence"/>
</dbReference>
<reference evidence="6 7" key="1">
    <citation type="submission" date="2020-11" db="EMBL/GenBank/DDBJ databases">
        <authorList>
            <person name="Kim M.K."/>
        </authorList>
    </citation>
    <scope>NUCLEOTIDE SEQUENCE [LARGE SCALE GENOMIC DNA]</scope>
    <source>
        <strain evidence="6 7">BT683</strain>
    </source>
</reference>
<organism evidence="6 7">
    <name type="scientific">Hymenobacter jeongseonensis</name>
    <dbReference type="NCBI Taxonomy" id="2791027"/>
    <lineage>
        <taxon>Bacteria</taxon>
        <taxon>Pseudomonadati</taxon>
        <taxon>Bacteroidota</taxon>
        <taxon>Cytophagia</taxon>
        <taxon>Cytophagales</taxon>
        <taxon>Hymenobacteraceae</taxon>
        <taxon>Hymenobacter</taxon>
    </lineage>
</organism>
<dbReference type="InterPro" id="IPR036995">
    <property type="entry name" value="MPG_sf"/>
</dbReference>
<evidence type="ECO:0000256" key="3">
    <source>
        <dbReference type="ARBA" id="ARBA00022801"/>
    </source>
</evidence>
<keyword evidence="7" id="KW-1185">Reference proteome</keyword>
<evidence type="ECO:0000256" key="5">
    <source>
        <dbReference type="HAMAP-Rule" id="MF_00527"/>
    </source>
</evidence>
<dbReference type="InterPro" id="IPR011034">
    <property type="entry name" value="Formyl_transferase-like_C_sf"/>
</dbReference>
<dbReference type="PANTHER" id="PTHR10429">
    <property type="entry name" value="DNA-3-METHYLADENINE GLYCOSYLASE"/>
    <property type="match status" value="1"/>
</dbReference>
<comment type="similarity">
    <text evidence="1 5">Belongs to the DNA glycosylase MPG family.</text>
</comment>
<proteinExistence type="inferred from homology"/>
<comment type="caution">
    <text evidence="6">The sequence shown here is derived from an EMBL/GenBank/DDBJ whole genome shotgun (WGS) entry which is preliminary data.</text>
</comment>
<keyword evidence="2 5" id="KW-0227">DNA damage</keyword>
<evidence type="ECO:0000256" key="4">
    <source>
        <dbReference type="ARBA" id="ARBA00023204"/>
    </source>
</evidence>
<dbReference type="EMBL" id="JADQDQ010000006">
    <property type="protein sequence ID" value="MBF9238520.1"/>
    <property type="molecule type" value="Genomic_DNA"/>
</dbReference>
<accession>A0ABS0IL78</accession>
<dbReference type="EC" id="3.2.2.-" evidence="5"/>
<dbReference type="Gene3D" id="3.10.300.10">
    <property type="entry name" value="Methylpurine-DNA glycosylase (MPG)"/>
    <property type="match status" value="1"/>
</dbReference>
<name>A0ABS0IL78_9BACT</name>
<evidence type="ECO:0000256" key="2">
    <source>
        <dbReference type="ARBA" id="ARBA00022763"/>
    </source>
</evidence>
<sequence>MPAKASKLPASFFQRPDVLQIARELLGKHLYTCVNGIITAGRIVETEAYRHEGDHSLTLHLQRKRHQAQGLHVPGGHAYIYTVYNRHALFNIATHDAEHPDAVLIRAVEPTIGISEMLLRRNLLTAKRALTAGPGVLSQALGITPALTGLPVNGEVLWFEDHGEVIAAADVVASARVGLEYAGVEAAGLPWRFRVRASVWTSPAK</sequence>
<dbReference type="SUPFAM" id="SSF50486">
    <property type="entry name" value="FMT C-terminal domain-like"/>
    <property type="match status" value="1"/>
</dbReference>
<dbReference type="PANTHER" id="PTHR10429:SF0">
    <property type="entry name" value="DNA-3-METHYLADENINE GLYCOSYLASE"/>
    <property type="match status" value="1"/>
</dbReference>
<keyword evidence="4 5" id="KW-0234">DNA repair</keyword>
<evidence type="ECO:0000313" key="6">
    <source>
        <dbReference type="EMBL" id="MBF9238520.1"/>
    </source>
</evidence>
<protein>
    <recommendedName>
        <fullName evidence="5">Putative 3-methyladenine DNA glycosylase</fullName>
        <ecNumber evidence="5">3.2.2.-</ecNumber>
    </recommendedName>
</protein>
<dbReference type="HAMAP" id="MF_00527">
    <property type="entry name" value="3MGH"/>
    <property type="match status" value="1"/>
</dbReference>
<dbReference type="NCBIfam" id="TIGR00567">
    <property type="entry name" value="3mg"/>
    <property type="match status" value="1"/>
</dbReference>
<gene>
    <name evidence="6" type="ORF">I2I05_14030</name>
</gene>
<evidence type="ECO:0000313" key="7">
    <source>
        <dbReference type="Proteomes" id="UP000597617"/>
    </source>
</evidence>
<keyword evidence="3 5" id="KW-0378">Hydrolase</keyword>
<dbReference type="Pfam" id="PF02245">
    <property type="entry name" value="Pur_DNA_glyco"/>
    <property type="match status" value="1"/>
</dbReference>